<keyword evidence="2" id="KW-1185">Reference proteome</keyword>
<protein>
    <submittedName>
        <fullName evidence="1">Uncharacterized protein</fullName>
    </submittedName>
</protein>
<gene>
    <name evidence="1" type="ORF">FF124_14400</name>
</gene>
<evidence type="ECO:0000313" key="1">
    <source>
        <dbReference type="EMBL" id="TNB47351.1"/>
    </source>
</evidence>
<name>A0A5C4JQ54_9HYPH</name>
<dbReference type="RefSeq" id="WP_138749178.1">
    <property type="nucleotide sequence ID" value="NZ_VCLB01000007.1"/>
</dbReference>
<organism evidence="1 2">
    <name type="scientific">Martelella lutilitoris</name>
    <dbReference type="NCBI Taxonomy" id="2583532"/>
    <lineage>
        <taxon>Bacteria</taxon>
        <taxon>Pseudomonadati</taxon>
        <taxon>Pseudomonadota</taxon>
        <taxon>Alphaproteobacteria</taxon>
        <taxon>Hyphomicrobiales</taxon>
        <taxon>Aurantimonadaceae</taxon>
        <taxon>Martelella</taxon>
    </lineage>
</organism>
<dbReference type="AlphaFoldDB" id="A0A5C4JQ54"/>
<comment type="caution">
    <text evidence="1">The sequence shown here is derived from an EMBL/GenBank/DDBJ whole genome shotgun (WGS) entry which is preliminary data.</text>
</comment>
<proteinExistence type="predicted"/>
<accession>A0A5C4JQ54</accession>
<dbReference type="Proteomes" id="UP000307874">
    <property type="component" value="Unassembled WGS sequence"/>
</dbReference>
<evidence type="ECO:0000313" key="2">
    <source>
        <dbReference type="Proteomes" id="UP000307874"/>
    </source>
</evidence>
<sequence>MKVTTMLIEALATGRGLPAIQPKLFDNARLSGVYRSKHPQSYWSNGLFPAGFRLTLTMRFAENFLAYEGVNDTNPDKLYINKFDATLDDKPAPIEGNARYNEVRIRQLGDREFQVLEQLDGDVIIGQYWCFSEDASTLMRWGVGKAPDGGSKAFFEAFGRVKE</sequence>
<reference evidence="1 2" key="1">
    <citation type="submission" date="2019-06" db="EMBL/GenBank/DDBJ databases">
        <title>Martelella lutilitoris sp. nov., isolated from a tidal mudflat.</title>
        <authorList>
            <person name="Kim Y.-J."/>
        </authorList>
    </citation>
    <scope>NUCLEOTIDE SEQUENCE [LARGE SCALE GENOMIC DNA]</scope>
    <source>
        <strain evidence="1 2">GH2-6</strain>
    </source>
</reference>
<dbReference type="OrthoDB" id="6004814at2"/>
<dbReference type="EMBL" id="VCLB01000007">
    <property type="protein sequence ID" value="TNB47351.1"/>
    <property type="molecule type" value="Genomic_DNA"/>
</dbReference>